<dbReference type="EC" id="2.7.11.1" evidence="17"/>
<dbReference type="FunFam" id="2.90.10.10:FF:000002">
    <property type="entry name" value="Serine/threonine-protein kinase"/>
    <property type="match status" value="1"/>
</dbReference>
<dbReference type="Pfam" id="PF08276">
    <property type="entry name" value="PAN_2"/>
    <property type="match status" value="1"/>
</dbReference>
<dbReference type="Pfam" id="PF01453">
    <property type="entry name" value="B_lectin"/>
    <property type="match status" value="1"/>
</dbReference>
<dbReference type="PROSITE" id="PS00108">
    <property type="entry name" value="PROTEIN_KINASE_ST"/>
    <property type="match status" value="1"/>
</dbReference>
<keyword evidence="11 19" id="KW-0472">Membrane</keyword>
<evidence type="ECO:0000256" key="7">
    <source>
        <dbReference type="ARBA" id="ARBA00022741"/>
    </source>
</evidence>
<name>A0A835EGP6_9POAL</name>
<keyword evidence="3" id="KW-0245">EGF-like domain</keyword>
<dbReference type="CDD" id="cd14066">
    <property type="entry name" value="STKc_IRAK"/>
    <property type="match status" value="1"/>
</dbReference>
<evidence type="ECO:0000256" key="2">
    <source>
        <dbReference type="ARBA" id="ARBA00022527"/>
    </source>
</evidence>
<keyword evidence="4 17" id="KW-0808">Transferase</keyword>
<dbReference type="PANTHER" id="PTHR47974">
    <property type="entry name" value="OS07G0415500 PROTEIN"/>
    <property type="match status" value="1"/>
</dbReference>
<evidence type="ECO:0000259" key="21">
    <source>
        <dbReference type="PROSITE" id="PS50011"/>
    </source>
</evidence>
<evidence type="ECO:0000256" key="16">
    <source>
        <dbReference type="ARBA" id="ARBA00048679"/>
    </source>
</evidence>
<keyword evidence="2 17" id="KW-0723">Serine/threonine-protein kinase</keyword>
<dbReference type="InterPro" id="IPR000858">
    <property type="entry name" value="S_locus_glycoprot_dom"/>
</dbReference>
<dbReference type="InterPro" id="IPR011009">
    <property type="entry name" value="Kinase-like_dom_sf"/>
</dbReference>
<keyword evidence="6 20" id="KW-0732">Signal</keyword>
<reference evidence="24" key="1">
    <citation type="submission" date="2020-07" db="EMBL/GenBank/DDBJ databases">
        <title>Genome sequence and genetic diversity analysis of an under-domesticated orphan crop, white fonio (Digitaria exilis).</title>
        <authorList>
            <person name="Bennetzen J.L."/>
            <person name="Chen S."/>
            <person name="Ma X."/>
            <person name="Wang X."/>
            <person name="Yssel A.E.J."/>
            <person name="Chaluvadi S.R."/>
            <person name="Johnson M."/>
            <person name="Gangashetty P."/>
            <person name="Hamidou F."/>
            <person name="Sanogo M.D."/>
            <person name="Zwaenepoel A."/>
            <person name="Wallace J."/>
            <person name="Van De Peer Y."/>
            <person name="Van Deynze A."/>
        </authorList>
    </citation>
    <scope>NUCLEOTIDE SEQUENCE</scope>
    <source>
        <tissue evidence="24">Leaves</tissue>
    </source>
</reference>
<evidence type="ECO:0000256" key="9">
    <source>
        <dbReference type="ARBA" id="ARBA00022840"/>
    </source>
</evidence>
<keyword evidence="9 17" id="KW-0067">ATP-binding</keyword>
<feature type="chain" id="PRO_5032953130" description="Receptor-like serine/threonine-protein kinase" evidence="20">
    <location>
        <begin position="19"/>
        <end position="841"/>
    </location>
</feature>
<comment type="subcellular location">
    <subcellularLocation>
        <location evidence="1">Membrane</location>
        <topology evidence="1">Single-pass type I membrane protein</topology>
    </subcellularLocation>
</comment>
<evidence type="ECO:0000256" key="20">
    <source>
        <dbReference type="SAM" id="SignalP"/>
    </source>
</evidence>
<dbReference type="GO" id="GO:0051707">
    <property type="term" value="P:response to other organism"/>
    <property type="evidence" value="ECO:0007669"/>
    <property type="project" value="UniProtKB-ARBA"/>
</dbReference>
<dbReference type="PROSITE" id="PS50948">
    <property type="entry name" value="PAN"/>
    <property type="match status" value="1"/>
</dbReference>
<keyword evidence="8 17" id="KW-0418">Kinase</keyword>
<dbReference type="InterPro" id="IPR024171">
    <property type="entry name" value="SRK-like_kinase"/>
</dbReference>
<dbReference type="InterPro" id="IPR008271">
    <property type="entry name" value="Ser/Thr_kinase_AS"/>
</dbReference>
<evidence type="ECO:0000256" key="14">
    <source>
        <dbReference type="ARBA" id="ARBA00023180"/>
    </source>
</evidence>
<feature type="binding site" evidence="18">
    <location>
        <position position="544"/>
    </location>
    <ligand>
        <name>ATP</name>
        <dbReference type="ChEBI" id="CHEBI:30616"/>
    </ligand>
</feature>
<dbReference type="CDD" id="cd01098">
    <property type="entry name" value="PAN_AP_plant"/>
    <property type="match status" value="1"/>
</dbReference>
<dbReference type="Gene3D" id="2.90.10.10">
    <property type="entry name" value="Bulb-type lectin domain"/>
    <property type="match status" value="1"/>
</dbReference>
<dbReference type="SUPFAM" id="SSF51110">
    <property type="entry name" value="alpha-D-mannose-specific plant lectins"/>
    <property type="match status" value="1"/>
</dbReference>
<evidence type="ECO:0000256" key="19">
    <source>
        <dbReference type="SAM" id="Phobius"/>
    </source>
</evidence>
<dbReference type="SMART" id="SM00108">
    <property type="entry name" value="B_lectin"/>
    <property type="match status" value="1"/>
</dbReference>
<evidence type="ECO:0000313" key="24">
    <source>
        <dbReference type="EMBL" id="KAF8687383.1"/>
    </source>
</evidence>
<dbReference type="Gene3D" id="3.30.200.20">
    <property type="entry name" value="Phosphorylase Kinase, domain 1"/>
    <property type="match status" value="1"/>
</dbReference>
<keyword evidence="12" id="KW-1015">Disulfide bond</keyword>
<dbReference type="CDD" id="cd00028">
    <property type="entry name" value="B_lectin"/>
    <property type="match status" value="1"/>
</dbReference>
<evidence type="ECO:0000256" key="15">
    <source>
        <dbReference type="ARBA" id="ARBA00047899"/>
    </source>
</evidence>
<dbReference type="PROSITE" id="PS50927">
    <property type="entry name" value="BULB_LECTIN"/>
    <property type="match status" value="1"/>
</dbReference>
<dbReference type="PANTHER" id="PTHR47974:SF19">
    <property type="entry name" value="RECEPTOR-LIKE SERINE_THREONINE-PROTEIN KINASE"/>
    <property type="match status" value="1"/>
</dbReference>
<comment type="catalytic activity">
    <reaction evidence="15 17">
        <text>L-threonyl-[protein] + ATP = O-phospho-L-threonyl-[protein] + ADP + H(+)</text>
        <dbReference type="Rhea" id="RHEA:46608"/>
        <dbReference type="Rhea" id="RHEA-COMP:11060"/>
        <dbReference type="Rhea" id="RHEA-COMP:11605"/>
        <dbReference type="ChEBI" id="CHEBI:15378"/>
        <dbReference type="ChEBI" id="CHEBI:30013"/>
        <dbReference type="ChEBI" id="CHEBI:30616"/>
        <dbReference type="ChEBI" id="CHEBI:61977"/>
        <dbReference type="ChEBI" id="CHEBI:456216"/>
        <dbReference type="EC" id="2.7.11.1"/>
    </reaction>
</comment>
<keyword evidence="7 17" id="KW-0547">Nucleotide-binding</keyword>
<dbReference type="InterPro" id="IPR036426">
    <property type="entry name" value="Bulb-type_lectin_dom_sf"/>
</dbReference>
<evidence type="ECO:0000256" key="18">
    <source>
        <dbReference type="PROSITE-ProRule" id="PRU10141"/>
    </source>
</evidence>
<dbReference type="Gene3D" id="1.10.510.10">
    <property type="entry name" value="Transferase(Phosphotransferase) domain 1"/>
    <property type="match status" value="1"/>
</dbReference>
<gene>
    <name evidence="24" type="ORF">HU200_043072</name>
</gene>
<dbReference type="AlphaFoldDB" id="A0A835EGP6"/>
<feature type="transmembrane region" description="Helical" evidence="19">
    <location>
        <begin position="452"/>
        <end position="476"/>
    </location>
</feature>
<organism evidence="24 25">
    <name type="scientific">Digitaria exilis</name>
    <dbReference type="NCBI Taxonomy" id="1010633"/>
    <lineage>
        <taxon>Eukaryota</taxon>
        <taxon>Viridiplantae</taxon>
        <taxon>Streptophyta</taxon>
        <taxon>Embryophyta</taxon>
        <taxon>Tracheophyta</taxon>
        <taxon>Spermatophyta</taxon>
        <taxon>Magnoliopsida</taxon>
        <taxon>Liliopsida</taxon>
        <taxon>Poales</taxon>
        <taxon>Poaceae</taxon>
        <taxon>PACMAD clade</taxon>
        <taxon>Panicoideae</taxon>
        <taxon>Panicodae</taxon>
        <taxon>Paniceae</taxon>
        <taxon>Anthephorinae</taxon>
        <taxon>Digitaria</taxon>
    </lineage>
</organism>
<dbReference type="GO" id="GO:0005524">
    <property type="term" value="F:ATP binding"/>
    <property type="evidence" value="ECO:0007669"/>
    <property type="project" value="UniProtKB-UniRule"/>
</dbReference>
<keyword evidence="25" id="KW-1185">Reference proteome</keyword>
<dbReference type="FunFam" id="3.30.200.20:FF:000178">
    <property type="entry name" value="serine/threonine-protein kinase PBS1-like"/>
    <property type="match status" value="1"/>
</dbReference>
<dbReference type="Proteomes" id="UP000636709">
    <property type="component" value="Unassembled WGS sequence"/>
</dbReference>
<comment type="similarity">
    <text evidence="17">Belongs to the protein kinase superfamily. Ser/Thr protein kinase family.</text>
</comment>
<dbReference type="SUPFAM" id="SSF56112">
    <property type="entry name" value="Protein kinase-like (PK-like)"/>
    <property type="match status" value="1"/>
</dbReference>
<keyword evidence="5 19" id="KW-0812">Transmembrane</keyword>
<dbReference type="SMART" id="SM00220">
    <property type="entry name" value="S_TKc"/>
    <property type="match status" value="1"/>
</dbReference>
<comment type="catalytic activity">
    <reaction evidence="16 17">
        <text>L-seryl-[protein] + ATP = O-phospho-L-seryl-[protein] + ADP + H(+)</text>
        <dbReference type="Rhea" id="RHEA:17989"/>
        <dbReference type="Rhea" id="RHEA-COMP:9863"/>
        <dbReference type="Rhea" id="RHEA-COMP:11604"/>
        <dbReference type="ChEBI" id="CHEBI:15378"/>
        <dbReference type="ChEBI" id="CHEBI:29999"/>
        <dbReference type="ChEBI" id="CHEBI:30616"/>
        <dbReference type="ChEBI" id="CHEBI:83421"/>
        <dbReference type="ChEBI" id="CHEBI:456216"/>
        <dbReference type="EC" id="2.7.11.1"/>
    </reaction>
</comment>
<evidence type="ECO:0000313" key="25">
    <source>
        <dbReference type="Proteomes" id="UP000636709"/>
    </source>
</evidence>
<feature type="domain" description="Protein kinase" evidence="21">
    <location>
        <begin position="512"/>
        <end position="798"/>
    </location>
</feature>
<feature type="domain" description="Apple" evidence="23">
    <location>
        <begin position="341"/>
        <end position="435"/>
    </location>
</feature>
<protein>
    <recommendedName>
        <fullName evidence="17">Receptor-like serine/threonine-protein kinase</fullName>
        <ecNumber evidence="17">2.7.11.1</ecNumber>
    </recommendedName>
</protein>
<dbReference type="InterPro" id="IPR001480">
    <property type="entry name" value="Bulb-type_lectin_dom"/>
</dbReference>
<dbReference type="OrthoDB" id="643280at2759"/>
<evidence type="ECO:0000256" key="8">
    <source>
        <dbReference type="ARBA" id="ARBA00022777"/>
    </source>
</evidence>
<dbReference type="PROSITE" id="PS50011">
    <property type="entry name" value="PROTEIN_KINASE_DOM"/>
    <property type="match status" value="1"/>
</dbReference>
<dbReference type="FunFam" id="1.10.510.10:FF:000227">
    <property type="entry name" value="Serine/threonine-protein kinase"/>
    <property type="match status" value="1"/>
</dbReference>
<evidence type="ECO:0000256" key="13">
    <source>
        <dbReference type="ARBA" id="ARBA00023170"/>
    </source>
</evidence>
<dbReference type="Pfam" id="PF00954">
    <property type="entry name" value="S_locus_glycop"/>
    <property type="match status" value="1"/>
</dbReference>
<dbReference type="GO" id="GO:0004674">
    <property type="term" value="F:protein serine/threonine kinase activity"/>
    <property type="evidence" value="ECO:0007669"/>
    <property type="project" value="UniProtKB-KW"/>
</dbReference>
<evidence type="ECO:0000256" key="5">
    <source>
        <dbReference type="ARBA" id="ARBA00022692"/>
    </source>
</evidence>
<evidence type="ECO:0000256" key="3">
    <source>
        <dbReference type="ARBA" id="ARBA00022536"/>
    </source>
</evidence>
<evidence type="ECO:0000259" key="22">
    <source>
        <dbReference type="PROSITE" id="PS50927"/>
    </source>
</evidence>
<dbReference type="EMBL" id="JACEFO010002056">
    <property type="protein sequence ID" value="KAF8687383.1"/>
    <property type="molecule type" value="Genomic_DNA"/>
</dbReference>
<evidence type="ECO:0000256" key="12">
    <source>
        <dbReference type="ARBA" id="ARBA00023157"/>
    </source>
</evidence>
<evidence type="ECO:0000259" key="23">
    <source>
        <dbReference type="PROSITE" id="PS50948"/>
    </source>
</evidence>
<dbReference type="GO" id="GO:0048544">
    <property type="term" value="P:recognition of pollen"/>
    <property type="evidence" value="ECO:0007669"/>
    <property type="project" value="InterPro"/>
</dbReference>
<evidence type="ECO:0000256" key="1">
    <source>
        <dbReference type="ARBA" id="ARBA00004479"/>
    </source>
</evidence>
<keyword evidence="14" id="KW-0325">Glycoprotein</keyword>
<dbReference type="InterPro" id="IPR017441">
    <property type="entry name" value="Protein_kinase_ATP_BS"/>
</dbReference>
<sequence>MLLPLAVAVVAILGGARCLASDTIAAGSAISGNRTVVSRGGNFELGFFRPSGSSSSHSYYVGIWYKKAVSQCTPVWVANRASPVTDPASCQLAVAVDGNLELADEAGKHVVWSTNVSSTSSSVVAVLLDTGNLVLRRENNDGEVLWQSSEHPSDTWLPGARLGLNKITGYAQALTSWKSSVDPAPGLFALGIDVNDTKQYNITWNGTMSFWTSGEWNGDVFTGIPEMISHHTYDFDFVSDANGSYITYSLQDPTVISRMVLDVSGQVRQMIWVPSDDEWTIIWTEPHQLCDVYAVCGAFGVCSEKSDTFCSCPVGFRPSSEMDWEVGDHSHGCRRNNPLQCELRSTNRSKVNGKDDDGDAFLLASGISLPRNSTSSPATQASSSRGCGLACLKSCNCTAYSYGSSGCVLWYGGLLNLQRLVDDTAGMDDLYIRLSAMDVPSSSSEGRRNRTIVFVSIAAAVSSILALSAIVLSMLVRMFRRRKQRRMAFIQAASEGGNLVAFEYSDVRRATDNFSEKLGGGSFGSVYKGKMPGAVGEVAVAVKKLEVTGGLLCVGDKQFRNEVRTIGVIQHVNLVRLRGFCSHGADRLLVYDHMPNGSLDKALFATRASSPALSWRARFQIALGAARGLLYLHEGCRDCIIHCDVKPENILLDGDMAPKVADFGMAKLLARDFSRVLTTVRGTIGYLAPEWISGVPITAKADVYSYGMVLLEIVSGKRNARSWTGEEEQRMSDYFPLVAARKVSGGEALVELLDERLNGDVDGRELDIACRVACWCVQDDEARRPTMEQVVQALEGVVAVDVPPIPTSLRALSESENAGFVMSSFNLMTSDSEDAGRVASS</sequence>
<comment type="caution">
    <text evidence="24">The sequence shown here is derived from an EMBL/GenBank/DDBJ whole genome shotgun (WGS) entry which is preliminary data.</text>
</comment>
<dbReference type="PIRSF" id="PIRSF000641">
    <property type="entry name" value="SRK"/>
    <property type="match status" value="1"/>
</dbReference>
<accession>A0A835EGP6</accession>
<evidence type="ECO:0000256" key="6">
    <source>
        <dbReference type="ARBA" id="ARBA00022729"/>
    </source>
</evidence>
<dbReference type="Pfam" id="PF00069">
    <property type="entry name" value="Pkinase"/>
    <property type="match status" value="1"/>
</dbReference>
<feature type="domain" description="Bulb-type lectin" evidence="22">
    <location>
        <begin position="21"/>
        <end position="148"/>
    </location>
</feature>
<dbReference type="InterPro" id="IPR000719">
    <property type="entry name" value="Prot_kinase_dom"/>
</dbReference>
<keyword evidence="10 19" id="KW-1133">Transmembrane helix</keyword>
<dbReference type="InterPro" id="IPR003609">
    <property type="entry name" value="Pan_app"/>
</dbReference>
<feature type="signal peptide" evidence="20">
    <location>
        <begin position="1"/>
        <end position="18"/>
    </location>
</feature>
<keyword evidence="13" id="KW-0675">Receptor</keyword>
<dbReference type="GO" id="GO:0016020">
    <property type="term" value="C:membrane"/>
    <property type="evidence" value="ECO:0007669"/>
    <property type="project" value="UniProtKB-SubCell"/>
</dbReference>
<evidence type="ECO:0000256" key="10">
    <source>
        <dbReference type="ARBA" id="ARBA00022989"/>
    </source>
</evidence>
<evidence type="ECO:0000256" key="11">
    <source>
        <dbReference type="ARBA" id="ARBA00023136"/>
    </source>
</evidence>
<dbReference type="PROSITE" id="PS00107">
    <property type="entry name" value="PROTEIN_KINASE_ATP"/>
    <property type="match status" value="1"/>
</dbReference>
<evidence type="ECO:0000256" key="17">
    <source>
        <dbReference type="PIRNR" id="PIRNR000641"/>
    </source>
</evidence>
<dbReference type="SMART" id="SM00473">
    <property type="entry name" value="PAN_AP"/>
    <property type="match status" value="1"/>
</dbReference>
<evidence type="ECO:0000256" key="4">
    <source>
        <dbReference type="ARBA" id="ARBA00022679"/>
    </source>
</evidence>
<proteinExistence type="inferred from homology"/>